<organism evidence="1 2">
    <name type="scientific">Maritimibacter alkaliphilus HTCC2654</name>
    <dbReference type="NCBI Taxonomy" id="314271"/>
    <lineage>
        <taxon>Bacteria</taxon>
        <taxon>Pseudomonadati</taxon>
        <taxon>Pseudomonadota</taxon>
        <taxon>Alphaproteobacteria</taxon>
        <taxon>Rhodobacterales</taxon>
        <taxon>Roseobacteraceae</taxon>
        <taxon>Maritimibacter</taxon>
    </lineage>
</organism>
<reference evidence="1 2" key="1">
    <citation type="journal article" date="2010" name="J. Bacteriol.">
        <title>Genome sequences of Pelagibaca bermudensis HTCC2601T and Maritimibacter alkaliphilus HTCC2654T, the type strains of two marine Roseobacter genera.</title>
        <authorList>
            <person name="Thrash J.C."/>
            <person name="Cho J.C."/>
            <person name="Ferriera S."/>
            <person name="Johnson J."/>
            <person name="Vergin K.L."/>
            <person name="Giovannoni S.J."/>
        </authorList>
    </citation>
    <scope>NUCLEOTIDE SEQUENCE [LARGE SCALE GENOMIC DNA]</scope>
    <source>
        <strain evidence="1 2">HTCC2654</strain>
    </source>
</reference>
<evidence type="ECO:0000313" key="2">
    <source>
        <dbReference type="Proteomes" id="UP000002931"/>
    </source>
</evidence>
<name>A3VBG2_9RHOB</name>
<dbReference type="HOGENOM" id="CLU_2330425_0_0_5"/>
<dbReference type="Proteomes" id="UP000002931">
    <property type="component" value="Unassembled WGS sequence"/>
</dbReference>
<proteinExistence type="predicted"/>
<dbReference type="EMBL" id="AAMT01000002">
    <property type="protein sequence ID" value="EAQ14295.1"/>
    <property type="molecule type" value="Genomic_DNA"/>
</dbReference>
<gene>
    <name evidence="1" type="ORF">RB2654_16536</name>
</gene>
<dbReference type="AlphaFoldDB" id="A3VBG2"/>
<comment type="caution">
    <text evidence="1">The sequence shown here is derived from an EMBL/GenBank/DDBJ whole genome shotgun (WGS) entry which is preliminary data.</text>
</comment>
<dbReference type="STRING" id="314271.RB2654_16536"/>
<keyword evidence="2" id="KW-1185">Reference proteome</keyword>
<sequence>MSSRPFSFPMAALAAGMKAKDGRATPRDGIALSILLLGDPLRLDDDASEAVRFYLDGIACGDQARAGAALVDWVQAQFPAQVEDPPEYDWQRRADCGR</sequence>
<evidence type="ECO:0000313" key="1">
    <source>
        <dbReference type="EMBL" id="EAQ14295.1"/>
    </source>
</evidence>
<protein>
    <submittedName>
        <fullName evidence="1">Uncharacterized protein</fullName>
    </submittedName>
</protein>
<dbReference type="RefSeq" id="WP_008333617.1">
    <property type="nucleotide sequence ID" value="NZ_CH902578.1"/>
</dbReference>
<accession>A3VBG2</accession>